<dbReference type="InterPro" id="IPR050171">
    <property type="entry name" value="MFS_Transporters"/>
</dbReference>
<gene>
    <name evidence="10" type="ORF">ACFPPA_10205</name>
</gene>
<evidence type="ECO:0000256" key="6">
    <source>
        <dbReference type="ARBA" id="ARBA00022989"/>
    </source>
</evidence>
<feature type="transmembrane region" description="Helical" evidence="8">
    <location>
        <begin position="170"/>
        <end position="195"/>
    </location>
</feature>
<feature type="transmembrane region" description="Helical" evidence="8">
    <location>
        <begin position="357"/>
        <end position="378"/>
    </location>
</feature>
<keyword evidence="7 8" id="KW-0472">Membrane</keyword>
<evidence type="ECO:0000259" key="9">
    <source>
        <dbReference type="PROSITE" id="PS50850"/>
    </source>
</evidence>
<dbReference type="EMBL" id="JBHSNF010000002">
    <property type="protein sequence ID" value="MFC5526116.1"/>
    <property type="molecule type" value="Genomic_DNA"/>
</dbReference>
<evidence type="ECO:0000256" key="5">
    <source>
        <dbReference type="ARBA" id="ARBA00022856"/>
    </source>
</evidence>
<dbReference type="InterPro" id="IPR005279">
    <property type="entry name" value="Dipep/tripep_permease"/>
</dbReference>
<proteinExistence type="predicted"/>
<evidence type="ECO:0000256" key="7">
    <source>
        <dbReference type="ARBA" id="ARBA00023136"/>
    </source>
</evidence>
<dbReference type="PROSITE" id="PS50850">
    <property type="entry name" value="MFS"/>
    <property type="match status" value="1"/>
</dbReference>
<dbReference type="PROSITE" id="PS01022">
    <property type="entry name" value="PTR2_1"/>
    <property type="match status" value="1"/>
</dbReference>
<feature type="transmembrane region" description="Helical" evidence="8">
    <location>
        <begin position="201"/>
        <end position="223"/>
    </location>
</feature>
<feature type="transmembrane region" description="Helical" evidence="8">
    <location>
        <begin position="331"/>
        <end position="351"/>
    </location>
</feature>
<feature type="transmembrane region" description="Helical" evidence="8">
    <location>
        <begin position="106"/>
        <end position="126"/>
    </location>
</feature>
<feature type="transmembrane region" description="Helical" evidence="8">
    <location>
        <begin position="390"/>
        <end position="412"/>
    </location>
</feature>
<evidence type="ECO:0000256" key="2">
    <source>
        <dbReference type="ARBA" id="ARBA00022448"/>
    </source>
</evidence>
<reference evidence="11" key="1">
    <citation type="journal article" date="2019" name="Int. J. Syst. Evol. Microbiol.">
        <title>The Global Catalogue of Microorganisms (GCM) 10K type strain sequencing project: providing services to taxonomists for standard genome sequencing and annotation.</title>
        <authorList>
            <consortium name="The Broad Institute Genomics Platform"/>
            <consortium name="The Broad Institute Genome Sequencing Center for Infectious Disease"/>
            <person name="Wu L."/>
            <person name="Ma J."/>
        </authorList>
    </citation>
    <scope>NUCLEOTIDE SEQUENCE [LARGE SCALE GENOMIC DNA]</scope>
    <source>
        <strain evidence="11">CGMCC 1.16619</strain>
    </source>
</reference>
<keyword evidence="11" id="KW-1185">Reference proteome</keyword>
<feature type="domain" description="Major facilitator superfamily (MFS) profile" evidence="9">
    <location>
        <begin position="40"/>
        <end position="443"/>
    </location>
</feature>
<organism evidence="10 11">
    <name type="scientific">Rhodanobacter ginsengisoli</name>
    <dbReference type="NCBI Taxonomy" id="418646"/>
    <lineage>
        <taxon>Bacteria</taxon>
        <taxon>Pseudomonadati</taxon>
        <taxon>Pseudomonadota</taxon>
        <taxon>Gammaproteobacteria</taxon>
        <taxon>Lysobacterales</taxon>
        <taxon>Rhodanobacteraceae</taxon>
        <taxon>Rhodanobacter</taxon>
    </lineage>
</organism>
<evidence type="ECO:0000313" key="10">
    <source>
        <dbReference type="EMBL" id="MFC5526116.1"/>
    </source>
</evidence>
<feature type="transmembrane region" description="Helical" evidence="8">
    <location>
        <begin position="31"/>
        <end position="50"/>
    </location>
</feature>
<evidence type="ECO:0000256" key="4">
    <source>
        <dbReference type="ARBA" id="ARBA00022692"/>
    </source>
</evidence>
<dbReference type="InterPro" id="IPR018456">
    <property type="entry name" value="PTR2_symporter_CS"/>
</dbReference>
<dbReference type="Gene3D" id="1.20.1250.20">
    <property type="entry name" value="MFS general substrate transporter like domains"/>
    <property type="match status" value="2"/>
</dbReference>
<dbReference type="CDD" id="cd17346">
    <property type="entry name" value="MFS_DtpA_like"/>
    <property type="match status" value="1"/>
</dbReference>
<dbReference type="InterPro" id="IPR020846">
    <property type="entry name" value="MFS_dom"/>
</dbReference>
<evidence type="ECO:0000256" key="8">
    <source>
        <dbReference type="SAM" id="Phobius"/>
    </source>
</evidence>
<dbReference type="Pfam" id="PF00854">
    <property type="entry name" value="PTR2"/>
    <property type="match status" value="2"/>
</dbReference>
<feature type="transmembrane region" description="Helical" evidence="8">
    <location>
        <begin position="285"/>
        <end position="310"/>
    </location>
</feature>
<comment type="subcellular location">
    <subcellularLocation>
        <location evidence="1">Cell membrane</location>
        <topology evidence="1">Multi-pass membrane protein</topology>
    </subcellularLocation>
</comment>
<accession>A0ABW0QMC6</accession>
<name>A0ABW0QMC6_9GAMM</name>
<keyword evidence="3" id="KW-1003">Cell membrane</keyword>
<feature type="transmembrane region" description="Helical" evidence="8">
    <location>
        <begin position="244"/>
        <end position="265"/>
    </location>
</feature>
<dbReference type="RefSeq" id="WP_377319662.1">
    <property type="nucleotide sequence ID" value="NZ_JBHSNF010000002.1"/>
</dbReference>
<evidence type="ECO:0000256" key="1">
    <source>
        <dbReference type="ARBA" id="ARBA00004651"/>
    </source>
</evidence>
<feature type="transmembrane region" description="Helical" evidence="8">
    <location>
        <begin position="418"/>
        <end position="438"/>
    </location>
</feature>
<evidence type="ECO:0000256" key="3">
    <source>
        <dbReference type="ARBA" id="ARBA00022475"/>
    </source>
</evidence>
<dbReference type="InterPro" id="IPR036259">
    <property type="entry name" value="MFS_trans_sf"/>
</dbReference>
<keyword evidence="5" id="KW-0653">Protein transport</keyword>
<keyword evidence="6 8" id="KW-1133">Transmembrane helix</keyword>
<dbReference type="NCBIfam" id="TIGR00924">
    <property type="entry name" value="yjdL_sub1_fam"/>
    <property type="match status" value="1"/>
</dbReference>
<evidence type="ECO:0000313" key="11">
    <source>
        <dbReference type="Proteomes" id="UP001596114"/>
    </source>
</evidence>
<feature type="transmembrane region" description="Helical" evidence="8">
    <location>
        <begin position="132"/>
        <end position="150"/>
    </location>
</feature>
<keyword evidence="4 8" id="KW-0812">Transmembrane</keyword>
<keyword evidence="5" id="KW-0571">Peptide transport</keyword>
<keyword evidence="2" id="KW-0813">Transport</keyword>
<protein>
    <submittedName>
        <fullName evidence="10">Peptide MFS transporter</fullName>
    </submittedName>
</protein>
<comment type="caution">
    <text evidence="10">The sequence shown here is derived from an EMBL/GenBank/DDBJ whole genome shotgun (WGS) entry which is preliminary data.</text>
</comment>
<feature type="transmembrane region" description="Helical" evidence="8">
    <location>
        <begin position="70"/>
        <end position="94"/>
    </location>
</feature>
<dbReference type="Proteomes" id="UP001596114">
    <property type="component" value="Unassembled WGS sequence"/>
</dbReference>
<dbReference type="PANTHER" id="PTHR23517:SF15">
    <property type="entry name" value="PROTON-DEPENDENT OLIGOPEPTIDE FAMILY TRANSPORT PROTEIN"/>
    <property type="match status" value="1"/>
</dbReference>
<sequence>MSTANIDPPRRFLGQPMALAYLSFTEAWERFSYYGMTAILVLYMSQALLLPGHVEHIAGFTTFRSALESVFGPMTTLALASQIMGLYTGLVYFTPVLGGWVADRWIGRRLAVMLGAVMMSAGHLAMAFDASFLLALLLLIVGCGLLKGNISTQVGELYAETDGEGRTRAFAIFSIGINVGAVVGPLTCGLLAQLYGWHAGFGLAGVLMLIGLLTYIAGFRYLPRDRPRAIPTQAKAPLDRRQRRIVWALAVVSAITIFQSVSYYQNTNLALIWINRSVDLDLLGFHVPVAWFNSIDPLASIMGVPLLFALWRRQAARGREPDDLGKIGTGAWMAAAANLLLVAACLFGTRIPVIVPLLYDMILGISFLYYWPTLLALVSRAAPASIKATLMGAVFLSLFLANMIIGWLGGFYESMTPTAFWAMHAGIASLGGVLAFVLRRPLMRALAIDDPETRRMPNPDRPVMTPAILDASTD</sequence>
<dbReference type="PANTHER" id="PTHR23517">
    <property type="entry name" value="RESISTANCE PROTEIN MDTM, PUTATIVE-RELATED-RELATED"/>
    <property type="match status" value="1"/>
</dbReference>
<dbReference type="SUPFAM" id="SSF103473">
    <property type="entry name" value="MFS general substrate transporter"/>
    <property type="match status" value="1"/>
</dbReference>
<dbReference type="InterPro" id="IPR000109">
    <property type="entry name" value="POT_fam"/>
</dbReference>